<evidence type="ECO:0000256" key="6">
    <source>
        <dbReference type="ARBA" id="ARBA00022898"/>
    </source>
</evidence>
<dbReference type="PROSITE" id="PS00105">
    <property type="entry name" value="AA_TRANSFER_CLASS_1"/>
    <property type="match status" value="1"/>
</dbReference>
<dbReference type="CDD" id="cd00609">
    <property type="entry name" value="AAT_like"/>
    <property type="match status" value="1"/>
</dbReference>
<keyword evidence="6" id="KW-0663">Pyridoxal phosphate</keyword>
<evidence type="ECO:0000256" key="2">
    <source>
        <dbReference type="ARBA" id="ARBA00007441"/>
    </source>
</evidence>
<keyword evidence="4 7" id="KW-0032">Aminotransferase</keyword>
<dbReference type="GO" id="GO:0004069">
    <property type="term" value="F:L-aspartate:2-oxoglutarate aminotransferase activity"/>
    <property type="evidence" value="ECO:0007669"/>
    <property type="project" value="UniProtKB-EC"/>
</dbReference>
<evidence type="ECO:0000256" key="5">
    <source>
        <dbReference type="ARBA" id="ARBA00022679"/>
    </source>
</evidence>
<dbReference type="FunFam" id="3.90.1150.10:FF:000001">
    <property type="entry name" value="Aspartate aminotransferase"/>
    <property type="match status" value="1"/>
</dbReference>
<organism evidence="9">
    <name type="scientific">Neobodo designis</name>
    <name type="common">Flagellated protozoan</name>
    <name type="synonym">Bodo designis</name>
    <dbReference type="NCBI Taxonomy" id="312471"/>
    <lineage>
        <taxon>Eukaryota</taxon>
        <taxon>Discoba</taxon>
        <taxon>Euglenozoa</taxon>
        <taxon>Kinetoplastea</taxon>
        <taxon>Metakinetoplastina</taxon>
        <taxon>Neobodonida</taxon>
        <taxon>Neobodo</taxon>
    </lineage>
</organism>
<feature type="domain" description="Aminotransferase class I/classII large" evidence="8">
    <location>
        <begin position="32"/>
        <end position="402"/>
    </location>
</feature>
<protein>
    <recommendedName>
        <fullName evidence="7">Aspartate aminotransferase</fullName>
        <ecNumber evidence="7">2.6.1.1</ecNumber>
    </recommendedName>
</protein>
<dbReference type="Gene3D" id="3.90.1150.10">
    <property type="entry name" value="Aspartate Aminotransferase, domain 1"/>
    <property type="match status" value="1"/>
</dbReference>
<comment type="similarity">
    <text evidence="2">Belongs to the class-I pyridoxal-phosphate-dependent aminotransferase family.</text>
</comment>
<proteinExistence type="inferred from homology"/>
<sequence>MPVTQMYDGLPIVPDDKIFKTSDWYRRDKNPKKMFLSIGAYRDANGNPYVLNVVKKAEQIYQANMLEGRENKEYDTIDGYKPFRDASVKMLLGDDCPALDYIASSVGLSGTGTLRVAAAFLATLTPKHTHVYVSNPTWANHLPIFQQAGFHNLKEYRYFNKATNGLDYQGMCDDLWNAPDQSVVILHLCGHNPTGVDPTPEQWQRLCDLCKLKRFYVIFDSAYQGYASGDLDRDAFGIRLFARNKVEFIACQSYAKNMGLYGDRLGCLSVVCNSKESANRVARIVKAKCIRPLYSCPPRRPARVGALVLTDPTLRREWEEELKEMSERIKSMRTLLYNELRKRNTPGKWTHIIDQIGMFSYLGLTEQQCQRLIRDYSIYMLTTGRISMAGLNVENCPRLAQAMHEVITNTGEKSKKFLSKM</sequence>
<evidence type="ECO:0000256" key="3">
    <source>
        <dbReference type="ARBA" id="ARBA00011738"/>
    </source>
</evidence>
<dbReference type="InterPro" id="IPR015421">
    <property type="entry name" value="PyrdxlP-dep_Trfase_major"/>
</dbReference>
<dbReference type="InterPro" id="IPR015424">
    <property type="entry name" value="PyrdxlP-dep_Trfase"/>
</dbReference>
<dbReference type="PANTHER" id="PTHR11879:SF55">
    <property type="entry name" value="GLUTAMATE OXALOACETATE TRANSAMINASE 1, ISOFORM B"/>
    <property type="match status" value="1"/>
</dbReference>
<dbReference type="GO" id="GO:0006520">
    <property type="term" value="P:amino acid metabolic process"/>
    <property type="evidence" value="ECO:0007669"/>
    <property type="project" value="InterPro"/>
</dbReference>
<dbReference type="FunFam" id="3.40.640.10:FF:000066">
    <property type="entry name" value="Aspartate aminotransferase"/>
    <property type="match status" value="1"/>
</dbReference>
<reference evidence="9" key="1">
    <citation type="submission" date="2021-01" db="EMBL/GenBank/DDBJ databases">
        <authorList>
            <person name="Corre E."/>
            <person name="Pelletier E."/>
            <person name="Niang G."/>
            <person name="Scheremetjew M."/>
            <person name="Finn R."/>
            <person name="Kale V."/>
            <person name="Holt S."/>
            <person name="Cochrane G."/>
            <person name="Meng A."/>
            <person name="Brown T."/>
            <person name="Cohen L."/>
        </authorList>
    </citation>
    <scope>NUCLEOTIDE SEQUENCE</scope>
    <source>
        <strain evidence="9">CCAP 1951/1</strain>
    </source>
</reference>
<keyword evidence="5 7" id="KW-0808">Transferase</keyword>
<evidence type="ECO:0000256" key="4">
    <source>
        <dbReference type="ARBA" id="ARBA00022576"/>
    </source>
</evidence>
<evidence type="ECO:0000256" key="7">
    <source>
        <dbReference type="RuleBase" id="RU000480"/>
    </source>
</evidence>
<dbReference type="GO" id="GO:0030170">
    <property type="term" value="F:pyridoxal phosphate binding"/>
    <property type="evidence" value="ECO:0007669"/>
    <property type="project" value="InterPro"/>
</dbReference>
<dbReference type="InterPro" id="IPR004838">
    <property type="entry name" value="NHTrfase_class1_PyrdxlP-BS"/>
</dbReference>
<dbReference type="Pfam" id="PF00155">
    <property type="entry name" value="Aminotran_1_2"/>
    <property type="match status" value="1"/>
</dbReference>
<dbReference type="EC" id="2.6.1.1" evidence="7"/>
<name>A0A7S1MS63_NEODS</name>
<dbReference type="InterPro" id="IPR015422">
    <property type="entry name" value="PyrdxlP-dep_Trfase_small"/>
</dbReference>
<evidence type="ECO:0000313" key="9">
    <source>
        <dbReference type="EMBL" id="CAD9139572.1"/>
    </source>
</evidence>
<dbReference type="Gene3D" id="3.40.640.10">
    <property type="entry name" value="Type I PLP-dependent aspartate aminotransferase-like (Major domain)"/>
    <property type="match status" value="1"/>
</dbReference>
<dbReference type="SUPFAM" id="SSF53383">
    <property type="entry name" value="PLP-dependent transferases"/>
    <property type="match status" value="1"/>
</dbReference>
<comment type="subunit">
    <text evidence="3 7">Homodimer.</text>
</comment>
<dbReference type="PANTHER" id="PTHR11879">
    <property type="entry name" value="ASPARTATE AMINOTRANSFERASE"/>
    <property type="match status" value="1"/>
</dbReference>
<dbReference type="InterPro" id="IPR004839">
    <property type="entry name" value="Aminotransferase_I/II_large"/>
</dbReference>
<comment type="catalytic activity">
    <reaction evidence="7">
        <text>L-aspartate + 2-oxoglutarate = oxaloacetate + L-glutamate</text>
        <dbReference type="Rhea" id="RHEA:21824"/>
        <dbReference type="ChEBI" id="CHEBI:16452"/>
        <dbReference type="ChEBI" id="CHEBI:16810"/>
        <dbReference type="ChEBI" id="CHEBI:29985"/>
        <dbReference type="ChEBI" id="CHEBI:29991"/>
        <dbReference type="EC" id="2.6.1.1"/>
    </reaction>
</comment>
<dbReference type="AlphaFoldDB" id="A0A7S1MS63"/>
<dbReference type="InterPro" id="IPR000796">
    <property type="entry name" value="Asp_trans"/>
</dbReference>
<evidence type="ECO:0000256" key="1">
    <source>
        <dbReference type="ARBA" id="ARBA00001933"/>
    </source>
</evidence>
<dbReference type="EMBL" id="HBGF01040220">
    <property type="protein sequence ID" value="CAD9139572.1"/>
    <property type="molecule type" value="Transcribed_RNA"/>
</dbReference>
<accession>A0A7S1MS63</accession>
<dbReference type="NCBIfam" id="NF006719">
    <property type="entry name" value="PRK09257.1"/>
    <property type="match status" value="1"/>
</dbReference>
<comment type="miscellaneous">
    <text evidence="7">In eukaryotes there are cytoplasmic, mitochondrial and chloroplastic isozymes.</text>
</comment>
<gene>
    <name evidence="9" type="ORF">NDES1114_LOCUS26926</name>
</gene>
<comment type="cofactor">
    <cofactor evidence="1">
        <name>pyridoxal 5'-phosphate</name>
        <dbReference type="ChEBI" id="CHEBI:597326"/>
    </cofactor>
</comment>
<dbReference type="PRINTS" id="PR00799">
    <property type="entry name" value="TRANSAMINASE"/>
</dbReference>
<evidence type="ECO:0000259" key="8">
    <source>
        <dbReference type="Pfam" id="PF00155"/>
    </source>
</evidence>